<dbReference type="SUPFAM" id="SSF159245">
    <property type="entry name" value="AttH-like"/>
    <property type="match status" value="1"/>
</dbReference>
<evidence type="ECO:0000313" key="3">
    <source>
        <dbReference type="Proteomes" id="UP000317894"/>
    </source>
</evidence>
<dbReference type="AlphaFoldDB" id="A0A552UAW2"/>
<dbReference type="OrthoDB" id="5491608at2"/>
<sequence length="299" mass="33455">MNVGPQGYAWWYVDALSDDGTHGLTIIAFIGSVFSPYYWARGRRDPLDHVALNVAVYRPGGNRWAMTERGRGGLQRDADALTIGPSAMHWDGDALVVDFTEVCAPIPRKLRGTARITPDCLNTQAFPLDLAGRHVWQPVAPRARIEVTLSEPALNWSGTAYVDTNTGTEPLEAGFADWQWSRAHLKADTAVFYEGVRRDRSTFALALRFDEQGRAETVEMPRPAPLPRTGWRVNRSSRADDGIAQVVRTWEDSPFYARSTVAARLFGEDTMAVHESLSLDSFRHPLVKAMLPFRMPRRS</sequence>
<comment type="caution">
    <text evidence="2">The sequence shown here is derived from an EMBL/GenBank/DDBJ whole genome shotgun (WGS) entry which is preliminary data.</text>
</comment>
<accession>A0A552UAW2</accession>
<dbReference type="CDD" id="cd21471">
    <property type="entry name" value="CrtC-like"/>
    <property type="match status" value="1"/>
</dbReference>
<protein>
    <recommendedName>
        <fullName evidence="4">Hydroxyneurosporene synthase</fullName>
    </recommendedName>
</protein>
<keyword evidence="1" id="KW-1133">Transmembrane helix</keyword>
<keyword evidence="1" id="KW-0472">Membrane</keyword>
<gene>
    <name evidence="2" type="ORF">FMM06_16300</name>
</gene>
<dbReference type="EMBL" id="VJWA01000002">
    <property type="protein sequence ID" value="TRW15363.1"/>
    <property type="molecule type" value="Genomic_DNA"/>
</dbReference>
<organism evidence="2 3">
    <name type="scientific">Glacieibacterium frigidum</name>
    <dbReference type="NCBI Taxonomy" id="2593303"/>
    <lineage>
        <taxon>Bacteria</taxon>
        <taxon>Pseudomonadati</taxon>
        <taxon>Pseudomonadota</taxon>
        <taxon>Alphaproteobacteria</taxon>
        <taxon>Sphingomonadales</taxon>
        <taxon>Sphingosinicellaceae</taxon>
        <taxon>Glacieibacterium</taxon>
    </lineage>
</organism>
<evidence type="ECO:0008006" key="4">
    <source>
        <dbReference type="Google" id="ProtNLM"/>
    </source>
</evidence>
<evidence type="ECO:0000256" key="1">
    <source>
        <dbReference type="SAM" id="Phobius"/>
    </source>
</evidence>
<feature type="transmembrane region" description="Helical" evidence="1">
    <location>
        <begin position="20"/>
        <end position="39"/>
    </location>
</feature>
<reference evidence="2 3" key="1">
    <citation type="submission" date="2019-07" db="EMBL/GenBank/DDBJ databases">
        <title>Novel species isolated from glacier.</title>
        <authorList>
            <person name="Liu Q."/>
            <person name="Xin Y.-H."/>
        </authorList>
    </citation>
    <scope>NUCLEOTIDE SEQUENCE [LARGE SCALE GENOMIC DNA]</scope>
    <source>
        <strain evidence="2 3">LB1R16</strain>
    </source>
</reference>
<keyword evidence="3" id="KW-1185">Reference proteome</keyword>
<keyword evidence="1" id="KW-0812">Transmembrane</keyword>
<evidence type="ECO:0000313" key="2">
    <source>
        <dbReference type="EMBL" id="TRW15363.1"/>
    </source>
</evidence>
<name>A0A552UAW2_9SPHN</name>
<proteinExistence type="predicted"/>
<dbReference type="Proteomes" id="UP000317894">
    <property type="component" value="Unassembled WGS sequence"/>
</dbReference>